<feature type="compositionally biased region" description="Low complexity" evidence="1">
    <location>
        <begin position="79"/>
        <end position="92"/>
    </location>
</feature>
<feature type="non-terminal residue" evidence="2">
    <location>
        <position position="1"/>
    </location>
</feature>
<reference evidence="2 3" key="1">
    <citation type="journal article" date="2020" name="IScience">
        <title>Genome Sequencing of the Endangered Kingdonia uniflora (Circaeasteraceae, Ranunculales) Reveals Potential Mechanisms of Evolutionary Specialization.</title>
        <authorList>
            <person name="Sun Y."/>
            <person name="Deng T."/>
            <person name="Zhang A."/>
            <person name="Moore M.J."/>
            <person name="Landis J.B."/>
            <person name="Lin N."/>
            <person name="Zhang H."/>
            <person name="Zhang X."/>
            <person name="Huang J."/>
            <person name="Zhang X."/>
            <person name="Sun H."/>
            <person name="Wang H."/>
        </authorList>
    </citation>
    <scope>NUCLEOTIDE SEQUENCE [LARGE SCALE GENOMIC DNA]</scope>
    <source>
        <strain evidence="2">TB1705</strain>
        <tissue evidence="2">Leaf</tissue>
    </source>
</reference>
<dbReference type="PANTHER" id="PTHR34562">
    <property type="entry name" value="WPP DOMAIN-INTERACTING PROTEIN 2"/>
    <property type="match status" value="1"/>
</dbReference>
<evidence type="ECO:0000313" key="3">
    <source>
        <dbReference type="Proteomes" id="UP000541444"/>
    </source>
</evidence>
<proteinExistence type="predicted"/>
<dbReference type="Proteomes" id="UP000541444">
    <property type="component" value="Unassembled WGS sequence"/>
</dbReference>
<feature type="region of interest" description="Disordered" evidence="1">
    <location>
        <begin position="27"/>
        <end position="53"/>
    </location>
</feature>
<feature type="region of interest" description="Disordered" evidence="1">
    <location>
        <begin position="78"/>
        <end position="125"/>
    </location>
</feature>
<dbReference type="AlphaFoldDB" id="A0A7J7KZ38"/>
<comment type="caution">
    <text evidence="2">The sequence shown here is derived from an EMBL/GenBank/DDBJ whole genome shotgun (WGS) entry which is preliminary data.</text>
</comment>
<gene>
    <name evidence="2" type="ORF">GIB67_028194</name>
</gene>
<feature type="compositionally biased region" description="Basic and acidic residues" evidence="1">
    <location>
        <begin position="44"/>
        <end position="53"/>
    </location>
</feature>
<dbReference type="EMBL" id="JACGCM010002781">
    <property type="protein sequence ID" value="KAF6135623.1"/>
    <property type="molecule type" value="Genomic_DNA"/>
</dbReference>
<feature type="compositionally biased region" description="Polar residues" evidence="1">
    <location>
        <begin position="104"/>
        <end position="119"/>
    </location>
</feature>
<protein>
    <submittedName>
        <fullName evidence="2">Uncharacterized protein</fullName>
    </submittedName>
</protein>
<organism evidence="2 3">
    <name type="scientific">Kingdonia uniflora</name>
    <dbReference type="NCBI Taxonomy" id="39325"/>
    <lineage>
        <taxon>Eukaryota</taxon>
        <taxon>Viridiplantae</taxon>
        <taxon>Streptophyta</taxon>
        <taxon>Embryophyta</taxon>
        <taxon>Tracheophyta</taxon>
        <taxon>Spermatophyta</taxon>
        <taxon>Magnoliopsida</taxon>
        <taxon>Ranunculales</taxon>
        <taxon>Circaeasteraceae</taxon>
        <taxon>Kingdonia</taxon>
    </lineage>
</organism>
<accession>A0A7J7KZ38</accession>
<dbReference type="InterPro" id="IPR044696">
    <property type="entry name" value="WIP1/2/3"/>
</dbReference>
<evidence type="ECO:0000313" key="2">
    <source>
        <dbReference type="EMBL" id="KAF6135623.1"/>
    </source>
</evidence>
<evidence type="ECO:0000256" key="1">
    <source>
        <dbReference type="SAM" id="MobiDB-lite"/>
    </source>
</evidence>
<name>A0A7J7KZ38_9MAGN</name>
<keyword evidence="3" id="KW-1185">Reference proteome</keyword>
<sequence>TTCRYRNSHQWETIWNEMPSNATTEFLSSTRHDDEVSPPQPKRAWFEKTKHQDVSKMNKSSFASADSCARSPVVPIVFSGSSSESRNARGSSFPIGRDSENSEDLSNSKSTKASAPRDQTTTRDKIKWRNCSGESLERREWSRVRNPRFIDLKWSMRLAERSKEELSDSHGQSTVQDSLVESTALLQALQEALEKEIHMFAENGKERVTLHGLDLNAEFVFAESEVNKPDSTGQLHSEQIENGDLLALVARLKSYKPRGGFSGDEAGRGINCALR</sequence>
<dbReference type="PANTHER" id="PTHR34562:SF8">
    <property type="entry name" value="WPP DOMAIN-INTERACTING PROTEIN 1"/>
    <property type="match status" value="1"/>
</dbReference>